<keyword evidence="6 7" id="KW-0472">Membrane</keyword>
<comment type="similarity">
    <text evidence="7">Belongs to the binding-protein-dependent transport system permease family.</text>
</comment>
<feature type="transmembrane region" description="Helical" evidence="7">
    <location>
        <begin position="248"/>
        <end position="269"/>
    </location>
</feature>
<dbReference type="EMBL" id="DSVL01000449">
    <property type="protein sequence ID" value="HFH30724.1"/>
    <property type="molecule type" value="Genomic_DNA"/>
</dbReference>
<comment type="caution">
    <text evidence="9">The sequence shown here is derived from an EMBL/GenBank/DDBJ whole genome shotgun (WGS) entry which is preliminary data.</text>
</comment>
<dbReference type="InterPro" id="IPR051393">
    <property type="entry name" value="ABC_transporter_permease"/>
</dbReference>
<comment type="subcellular location">
    <subcellularLocation>
        <location evidence="1 7">Cell membrane</location>
        <topology evidence="1 7">Multi-pass membrane protein</topology>
    </subcellularLocation>
</comment>
<evidence type="ECO:0000256" key="5">
    <source>
        <dbReference type="ARBA" id="ARBA00022989"/>
    </source>
</evidence>
<feature type="transmembrane region" description="Helical" evidence="7">
    <location>
        <begin position="161"/>
        <end position="184"/>
    </location>
</feature>
<sequence>MTKKSESNLVFWLFLAPVLFAFLMVMVIPFIMGSFYAFTNWSSSAKLDGGFRFVGFENFVKSFQDPSFLYAFGITFVYTILNMFFINIIAFSLALLVTSELRLKHLYRVGFFVPNLIGGLILGYIWQFIFNNAIPSLGSLIPALKFLADPNNLMLGKNTSALIAMVIVGTWQYAGYIMMIYIAAIENVPQELHEAAKIDGATPWIRLKAITIPMAAQAFTVTMFLTLVNSFKQFDVNVSLTSGGPSTMLFGKPILGTELIALNIYNTAFISNNLAQGQARAVVFFLVLAIISIIQVYVNKKKEVEL</sequence>
<dbReference type="Gene3D" id="1.10.3720.10">
    <property type="entry name" value="MetI-like"/>
    <property type="match status" value="1"/>
</dbReference>
<accession>A0A7C3IJ44</accession>
<evidence type="ECO:0000256" key="2">
    <source>
        <dbReference type="ARBA" id="ARBA00022448"/>
    </source>
</evidence>
<dbReference type="AlphaFoldDB" id="A0A7C3IJ44"/>
<feature type="transmembrane region" description="Helical" evidence="7">
    <location>
        <begin position="109"/>
        <end position="129"/>
    </location>
</feature>
<dbReference type="Pfam" id="PF00528">
    <property type="entry name" value="BPD_transp_1"/>
    <property type="match status" value="1"/>
</dbReference>
<dbReference type="GO" id="GO:0055085">
    <property type="term" value="P:transmembrane transport"/>
    <property type="evidence" value="ECO:0007669"/>
    <property type="project" value="InterPro"/>
</dbReference>
<evidence type="ECO:0000256" key="6">
    <source>
        <dbReference type="ARBA" id="ARBA00023136"/>
    </source>
</evidence>
<evidence type="ECO:0000256" key="3">
    <source>
        <dbReference type="ARBA" id="ARBA00022475"/>
    </source>
</evidence>
<feature type="transmembrane region" description="Helical" evidence="7">
    <location>
        <begin position="205"/>
        <end position="228"/>
    </location>
</feature>
<evidence type="ECO:0000256" key="1">
    <source>
        <dbReference type="ARBA" id="ARBA00004651"/>
    </source>
</evidence>
<feature type="transmembrane region" description="Helical" evidence="7">
    <location>
        <begin position="12"/>
        <end position="38"/>
    </location>
</feature>
<dbReference type="PROSITE" id="PS50928">
    <property type="entry name" value="ABC_TM1"/>
    <property type="match status" value="1"/>
</dbReference>
<feature type="transmembrane region" description="Helical" evidence="7">
    <location>
        <begin position="281"/>
        <end position="298"/>
    </location>
</feature>
<dbReference type="SUPFAM" id="SSF161098">
    <property type="entry name" value="MetI-like"/>
    <property type="match status" value="1"/>
</dbReference>
<feature type="domain" description="ABC transmembrane type-1" evidence="8">
    <location>
        <begin position="72"/>
        <end position="295"/>
    </location>
</feature>
<keyword evidence="3" id="KW-1003">Cell membrane</keyword>
<gene>
    <name evidence="9" type="ORF">ENS59_14645</name>
</gene>
<protein>
    <submittedName>
        <fullName evidence="9">Sugar ABC transporter permease</fullName>
    </submittedName>
</protein>
<keyword evidence="4 7" id="KW-0812">Transmembrane</keyword>
<organism evidence="9">
    <name type="scientific">Gracilinema caldarium</name>
    <dbReference type="NCBI Taxonomy" id="215591"/>
    <lineage>
        <taxon>Bacteria</taxon>
        <taxon>Pseudomonadati</taxon>
        <taxon>Spirochaetota</taxon>
        <taxon>Spirochaetia</taxon>
        <taxon>Spirochaetales</taxon>
        <taxon>Breznakiellaceae</taxon>
        <taxon>Gracilinema</taxon>
    </lineage>
</organism>
<evidence type="ECO:0000313" key="9">
    <source>
        <dbReference type="EMBL" id="HFH30724.1"/>
    </source>
</evidence>
<evidence type="ECO:0000259" key="8">
    <source>
        <dbReference type="PROSITE" id="PS50928"/>
    </source>
</evidence>
<dbReference type="PANTHER" id="PTHR30193">
    <property type="entry name" value="ABC TRANSPORTER PERMEASE PROTEIN"/>
    <property type="match status" value="1"/>
</dbReference>
<dbReference type="GO" id="GO:0005886">
    <property type="term" value="C:plasma membrane"/>
    <property type="evidence" value="ECO:0007669"/>
    <property type="project" value="UniProtKB-SubCell"/>
</dbReference>
<dbReference type="CDD" id="cd06261">
    <property type="entry name" value="TM_PBP2"/>
    <property type="match status" value="1"/>
</dbReference>
<keyword evidence="5 7" id="KW-1133">Transmembrane helix</keyword>
<dbReference type="InterPro" id="IPR035906">
    <property type="entry name" value="MetI-like_sf"/>
</dbReference>
<name>A0A7C3IJ44_9SPIR</name>
<dbReference type="PANTHER" id="PTHR30193:SF37">
    <property type="entry name" value="INNER MEMBRANE ABC TRANSPORTER PERMEASE PROTEIN YCJO"/>
    <property type="match status" value="1"/>
</dbReference>
<dbReference type="InterPro" id="IPR000515">
    <property type="entry name" value="MetI-like"/>
</dbReference>
<evidence type="ECO:0000256" key="4">
    <source>
        <dbReference type="ARBA" id="ARBA00022692"/>
    </source>
</evidence>
<proteinExistence type="inferred from homology"/>
<evidence type="ECO:0000256" key="7">
    <source>
        <dbReference type="RuleBase" id="RU363032"/>
    </source>
</evidence>
<feature type="transmembrane region" description="Helical" evidence="7">
    <location>
        <begin position="68"/>
        <end position="97"/>
    </location>
</feature>
<keyword evidence="2 7" id="KW-0813">Transport</keyword>
<reference evidence="9" key="1">
    <citation type="journal article" date="2020" name="mSystems">
        <title>Genome- and Community-Level Interaction Insights into Carbon Utilization and Element Cycling Functions of Hydrothermarchaeota in Hydrothermal Sediment.</title>
        <authorList>
            <person name="Zhou Z."/>
            <person name="Liu Y."/>
            <person name="Xu W."/>
            <person name="Pan J."/>
            <person name="Luo Z.H."/>
            <person name="Li M."/>
        </authorList>
    </citation>
    <scope>NUCLEOTIDE SEQUENCE [LARGE SCALE GENOMIC DNA]</scope>
    <source>
        <strain evidence="9">SpSt-503</strain>
    </source>
</reference>